<keyword evidence="2" id="KW-0121">Carboxypeptidase</keyword>
<comment type="caution">
    <text evidence="3">The sequence shown here is derived from an EMBL/GenBank/DDBJ whole genome shotgun (WGS) entry which is preliminary data.</text>
</comment>
<dbReference type="InterPro" id="IPR008969">
    <property type="entry name" value="CarboxyPept-like_regulatory"/>
</dbReference>
<dbReference type="EMBL" id="VWLX01000002">
    <property type="protein sequence ID" value="KAA3808451.1"/>
    <property type="molecule type" value="Genomic_DNA"/>
</dbReference>
<dbReference type="EMBL" id="QRVZ01000020">
    <property type="protein sequence ID" value="RGS80893.1"/>
    <property type="molecule type" value="Genomic_DNA"/>
</dbReference>
<reference evidence="1 5" key="2">
    <citation type="journal article" date="2019" name="Nat. Med.">
        <title>A library of human gut bacterial isolates paired with longitudinal multiomics data enables mechanistic microbiome research.</title>
        <authorList>
            <person name="Poyet M."/>
            <person name="Groussin M."/>
            <person name="Gibbons S.M."/>
            <person name="Avila-Pacheco J."/>
            <person name="Jiang X."/>
            <person name="Kearney S.M."/>
            <person name="Perrotta A.R."/>
            <person name="Berdy B."/>
            <person name="Zhao S."/>
            <person name="Lieberman T.D."/>
            <person name="Swanson P.K."/>
            <person name="Smith M."/>
            <person name="Roesemann S."/>
            <person name="Alexander J.E."/>
            <person name="Rich S.A."/>
            <person name="Livny J."/>
            <person name="Vlamakis H."/>
            <person name="Clish C."/>
            <person name="Bullock K."/>
            <person name="Deik A."/>
            <person name="Scott J."/>
            <person name="Pierce K.A."/>
            <person name="Xavier R.J."/>
            <person name="Alm E.J."/>
        </authorList>
    </citation>
    <scope>NUCLEOTIDE SEQUENCE [LARGE SCALE GENOMIC DNA]</scope>
    <source>
        <strain evidence="1 5">BIOML-A183</strain>
    </source>
</reference>
<reference evidence="2" key="3">
    <citation type="submission" date="2022-10" db="EMBL/GenBank/DDBJ databases">
        <title>Human gut microbiome strain richness.</title>
        <authorList>
            <person name="Chen-Liaw A."/>
        </authorList>
    </citation>
    <scope>NUCLEOTIDE SEQUENCE</scope>
    <source>
        <strain evidence="2">F7_m1001271B151109d0_201107</strain>
    </source>
</reference>
<keyword evidence="2" id="KW-0645">Protease</keyword>
<protein>
    <submittedName>
        <fullName evidence="2">Carboxypeptidase-like regulatory domain-containing protein</fullName>
    </submittedName>
    <submittedName>
        <fullName evidence="3">TonB-dependent receptor</fullName>
    </submittedName>
</protein>
<dbReference type="GO" id="GO:0004180">
    <property type="term" value="F:carboxypeptidase activity"/>
    <property type="evidence" value="ECO:0007669"/>
    <property type="project" value="UniProtKB-KW"/>
</dbReference>
<dbReference type="Proteomes" id="UP000460135">
    <property type="component" value="Unassembled WGS sequence"/>
</dbReference>
<sequence length="771" mass="90021">MKNNVFLVCMLLFSISVFGQELKIQGHLIDEEKQDLVAATIRCYLNDTLFVVGGTTNSKGEFELKLPHTEQKYKLLISYLGYKETTLVLNPTKETLIRLGEITMDKKVVQMQEVTVLAPNRINTEDKIMAFPTREQLRHSYDGYSALRALMIPGLEADPRSATITYHRENVLLCIDGREATREEVQNLNPKDIKRVDFYSQGRSDYPEASTILDYILKERDYLGTIALNARHQLNKPTGTGRGTAQYFEGKSEWAVSVSDNYTHFRNHDEGYTETIYHFPDETIIRTDDELPSLNNNNNLKAYLNYIYKDKLQTFYSSLRMNRSMSENDNWNRQRYNNTSAVLVKQEYKHTVRLNPALQLRYNRTLPKRQILRLELYGSYGNNDYNRWYEQRTDEVITSSYANATAEGSWYGRLNCNYSKSFKNKSSVSLTLNQNFTHTNNLNTKEGQNSEIFLNKGNTSFYATYNYRIKKKFNLQASIAEHLSYTTTNGNHVFSSFFIPSLKLSYLHKGHSLKLTGTVRSTEISLSNRTGYEYKKNEYEMFVGNPKLKDYLQYNAGLNYDWTMNSRWTLLSYASLHISNPQNYELYRYDDERKMFVYQNLNGSKSLSQHYELALQYDIIPQIFSLRPVLIYDRMDVSLWKDFSFDRFFFCCSLFYMHNGWSFDVNYMAPSKYMKITSGLMTHFPGMLGFGAGYSISNWNIDLYMQTPYKAVSKGHLQQIGYERRYENRIPRVSDHVISLSVNYRFTFGKKKHKFDNSVIQDTNQSTISSD</sequence>
<evidence type="ECO:0000313" key="2">
    <source>
        <dbReference type="EMBL" id="MDC2406586.1"/>
    </source>
</evidence>
<evidence type="ECO:0000313" key="3">
    <source>
        <dbReference type="EMBL" id="RGS80893.1"/>
    </source>
</evidence>
<proteinExistence type="predicted"/>
<dbReference type="SUPFAM" id="SSF56935">
    <property type="entry name" value="Porins"/>
    <property type="match status" value="1"/>
</dbReference>
<organism evidence="3 4">
    <name type="scientific">Bacteroides ovatus</name>
    <dbReference type="NCBI Taxonomy" id="28116"/>
    <lineage>
        <taxon>Bacteria</taxon>
        <taxon>Pseudomonadati</taxon>
        <taxon>Bacteroidota</taxon>
        <taxon>Bacteroidia</taxon>
        <taxon>Bacteroidales</taxon>
        <taxon>Bacteroidaceae</taxon>
        <taxon>Bacteroides</taxon>
    </lineage>
</organism>
<dbReference type="RefSeq" id="WP_004320927.1">
    <property type="nucleotide sequence ID" value="NZ_BAABYJ010000003.1"/>
</dbReference>
<dbReference type="GeneID" id="29455392"/>
<evidence type="ECO:0000313" key="1">
    <source>
        <dbReference type="EMBL" id="KAA3808451.1"/>
    </source>
</evidence>
<dbReference type="Proteomes" id="UP000266492">
    <property type="component" value="Unassembled WGS sequence"/>
</dbReference>
<evidence type="ECO:0000313" key="4">
    <source>
        <dbReference type="Proteomes" id="UP000266492"/>
    </source>
</evidence>
<dbReference type="SUPFAM" id="SSF49464">
    <property type="entry name" value="Carboxypeptidase regulatory domain-like"/>
    <property type="match status" value="1"/>
</dbReference>
<dbReference type="AlphaFoldDB" id="A0A395VXJ4"/>
<accession>A0A395VXJ4</accession>
<dbReference type="EMBL" id="JAQNWR010000001">
    <property type="protein sequence ID" value="MDC2406586.1"/>
    <property type="molecule type" value="Genomic_DNA"/>
</dbReference>
<keyword evidence="2" id="KW-0378">Hydrolase</keyword>
<name>A0A395VXJ4_BACOV</name>
<dbReference type="Pfam" id="PF13715">
    <property type="entry name" value="CarbopepD_reg_2"/>
    <property type="match status" value="1"/>
</dbReference>
<dbReference type="KEGG" id="boa:Bovatus_04460"/>
<reference evidence="3 4" key="1">
    <citation type="submission" date="2018-08" db="EMBL/GenBank/DDBJ databases">
        <title>A genome reference for cultivated species of the human gut microbiota.</title>
        <authorList>
            <person name="Zou Y."/>
            <person name="Xue W."/>
            <person name="Luo G."/>
        </authorList>
    </citation>
    <scope>NUCLEOTIDE SEQUENCE [LARGE SCALE GENOMIC DNA]</scope>
    <source>
        <strain evidence="3 4">AF20-9LB</strain>
    </source>
</reference>
<gene>
    <name evidence="3" type="ORF">DWX70_20230</name>
    <name evidence="1" type="ORF">F3F51_03515</name>
    <name evidence="2" type="ORF">PO240_01710</name>
</gene>
<evidence type="ECO:0000313" key="5">
    <source>
        <dbReference type="Proteomes" id="UP000460135"/>
    </source>
</evidence>
<keyword evidence="3" id="KW-0675">Receptor</keyword>
<dbReference type="Proteomes" id="UP001214017">
    <property type="component" value="Unassembled WGS sequence"/>
</dbReference>